<protein>
    <submittedName>
        <fullName evidence="8">Outer membrane transport energization protein TonB</fullName>
    </submittedName>
</protein>
<dbReference type="Proteomes" id="UP000295341">
    <property type="component" value="Unassembled WGS sequence"/>
</dbReference>
<dbReference type="InterPro" id="IPR006260">
    <property type="entry name" value="TonB/TolA_C"/>
</dbReference>
<evidence type="ECO:0000313" key="9">
    <source>
        <dbReference type="Proteomes" id="UP000295341"/>
    </source>
</evidence>
<keyword evidence="3 6" id="KW-1133">Transmembrane helix</keyword>
<comment type="caution">
    <text evidence="8">The sequence shown here is derived from an EMBL/GenBank/DDBJ whole genome shotgun (WGS) entry which is preliminary data.</text>
</comment>
<accession>A0A4S3K0W0</accession>
<keyword evidence="9" id="KW-1185">Reference proteome</keyword>
<feature type="domain" description="TonB C-terminal" evidence="7">
    <location>
        <begin position="262"/>
        <end position="309"/>
    </location>
</feature>
<evidence type="ECO:0000256" key="1">
    <source>
        <dbReference type="ARBA" id="ARBA00004167"/>
    </source>
</evidence>
<evidence type="ECO:0000256" key="5">
    <source>
        <dbReference type="SAM" id="MobiDB-lite"/>
    </source>
</evidence>
<organism evidence="8 9">
    <name type="scientific">Panacagrimonas perspica</name>
    <dbReference type="NCBI Taxonomy" id="381431"/>
    <lineage>
        <taxon>Bacteria</taxon>
        <taxon>Pseudomonadati</taxon>
        <taxon>Pseudomonadota</taxon>
        <taxon>Gammaproteobacteria</taxon>
        <taxon>Nevskiales</taxon>
        <taxon>Nevskiaceae</taxon>
        <taxon>Panacagrimonas</taxon>
    </lineage>
</organism>
<evidence type="ECO:0000259" key="7">
    <source>
        <dbReference type="Pfam" id="PF03544"/>
    </source>
</evidence>
<dbReference type="NCBIfam" id="TIGR01352">
    <property type="entry name" value="tonB_Cterm"/>
    <property type="match status" value="1"/>
</dbReference>
<proteinExistence type="predicted"/>
<dbReference type="EMBL" id="SOBT01000008">
    <property type="protein sequence ID" value="TDU30715.1"/>
    <property type="molecule type" value="Genomic_DNA"/>
</dbReference>
<gene>
    <name evidence="8" type="ORF">DFR24_0069</name>
</gene>
<dbReference type="SUPFAM" id="SSF74653">
    <property type="entry name" value="TolA/TonB C-terminal domain"/>
    <property type="match status" value="1"/>
</dbReference>
<comment type="subcellular location">
    <subcellularLocation>
        <location evidence="1">Membrane</location>
        <topology evidence="1">Single-pass membrane protein</topology>
    </subcellularLocation>
</comment>
<dbReference type="AlphaFoldDB" id="A0A4S3K0W0"/>
<feature type="transmembrane region" description="Helical" evidence="6">
    <location>
        <begin position="21"/>
        <end position="42"/>
    </location>
</feature>
<reference evidence="8 9" key="1">
    <citation type="submission" date="2019-03" db="EMBL/GenBank/DDBJ databases">
        <title>Genomic Encyclopedia of Type Strains, Phase IV (KMG-IV): sequencing the most valuable type-strain genomes for metagenomic binning, comparative biology and taxonomic classification.</title>
        <authorList>
            <person name="Goeker M."/>
        </authorList>
    </citation>
    <scope>NUCLEOTIDE SEQUENCE [LARGE SCALE GENOMIC DNA]</scope>
    <source>
        <strain evidence="8 9">DSM 26377</strain>
    </source>
</reference>
<dbReference type="NCBIfam" id="NF033768">
    <property type="entry name" value="myxo_SS_tail"/>
    <property type="match status" value="1"/>
</dbReference>
<feature type="region of interest" description="Disordered" evidence="5">
    <location>
        <begin position="162"/>
        <end position="204"/>
    </location>
</feature>
<dbReference type="InterPro" id="IPR049806">
    <property type="entry name" value="MasK-like_C"/>
</dbReference>
<keyword evidence="4 6" id="KW-0472">Membrane</keyword>
<dbReference type="Gene3D" id="3.30.1150.10">
    <property type="match status" value="1"/>
</dbReference>
<evidence type="ECO:0000256" key="2">
    <source>
        <dbReference type="ARBA" id="ARBA00022692"/>
    </source>
</evidence>
<dbReference type="InterPro" id="IPR037682">
    <property type="entry name" value="TonB_C"/>
</dbReference>
<evidence type="ECO:0000256" key="3">
    <source>
        <dbReference type="ARBA" id="ARBA00022989"/>
    </source>
</evidence>
<sequence length="326" mass="34635">MSMFVLSAEGWAFNEAADRRFRRISTVVGIIFVILAVIIPFLELLGVQEGGGETTDTTYVNILPDAEIAEQVEEPKPAEEEKPEPEPVKEVKKPEPKKEPAPKAVTPPKPEPTQQQLEQAAREVAKASGINALADQLADLRDNSLSGLDAARPLSDEVISARPGAGGGGAASVASSAASGSGGIGTASNTSPRTQSGAGLGQRRTTVVQAPKGVGPDMTKPGQSGQAKLAGRTLEEIQLVFDRNKASFYSMFNRALRENPDLRGKVVVRLTIAPNGSVTACELVSSELGDPDLEQKVIQRVKLLNFGPKNVPEFTYPNYPIVFLPT</sequence>
<evidence type="ECO:0000256" key="4">
    <source>
        <dbReference type="ARBA" id="ARBA00023136"/>
    </source>
</evidence>
<feature type="compositionally biased region" description="Basic and acidic residues" evidence="5">
    <location>
        <begin position="73"/>
        <end position="101"/>
    </location>
</feature>
<name>A0A4S3K0W0_9GAMM</name>
<dbReference type="GO" id="GO:0016020">
    <property type="term" value="C:membrane"/>
    <property type="evidence" value="ECO:0007669"/>
    <property type="project" value="UniProtKB-SubCell"/>
</dbReference>
<evidence type="ECO:0000313" key="8">
    <source>
        <dbReference type="EMBL" id="TDU30715.1"/>
    </source>
</evidence>
<feature type="compositionally biased region" description="Polar residues" evidence="5">
    <location>
        <begin position="189"/>
        <end position="204"/>
    </location>
</feature>
<dbReference type="Pfam" id="PF03544">
    <property type="entry name" value="TonB_C"/>
    <property type="match status" value="1"/>
</dbReference>
<keyword evidence="2 6" id="KW-0812">Transmembrane</keyword>
<evidence type="ECO:0000256" key="6">
    <source>
        <dbReference type="SAM" id="Phobius"/>
    </source>
</evidence>
<feature type="region of interest" description="Disordered" evidence="5">
    <location>
        <begin position="71"/>
        <end position="124"/>
    </location>
</feature>
<dbReference type="OrthoDB" id="7057177at2"/>
<dbReference type="GO" id="GO:0055085">
    <property type="term" value="P:transmembrane transport"/>
    <property type="evidence" value="ECO:0007669"/>
    <property type="project" value="InterPro"/>
</dbReference>